<feature type="domain" description="Histidine kinase/HSP90-like ATPase" evidence="2">
    <location>
        <begin position="14"/>
        <end position="125"/>
    </location>
</feature>
<dbReference type="CDD" id="cd16936">
    <property type="entry name" value="HATPase_RsbW-like"/>
    <property type="match status" value="1"/>
</dbReference>
<dbReference type="SUPFAM" id="SSF55874">
    <property type="entry name" value="ATPase domain of HSP90 chaperone/DNA topoisomerase II/histidine kinase"/>
    <property type="match status" value="1"/>
</dbReference>
<evidence type="ECO:0000313" key="3">
    <source>
        <dbReference type="EMBL" id="MBB5935379.1"/>
    </source>
</evidence>
<dbReference type="PANTHER" id="PTHR35526:SF3">
    <property type="entry name" value="ANTI-SIGMA-F FACTOR RSBW"/>
    <property type="match status" value="1"/>
</dbReference>
<dbReference type="InterPro" id="IPR036890">
    <property type="entry name" value="HATPase_C_sf"/>
</dbReference>
<dbReference type="RefSeq" id="WP_184571807.1">
    <property type="nucleotide sequence ID" value="NZ_JACHJL010000005.1"/>
</dbReference>
<dbReference type="InterPro" id="IPR003594">
    <property type="entry name" value="HATPase_dom"/>
</dbReference>
<evidence type="ECO:0000259" key="2">
    <source>
        <dbReference type="Pfam" id="PF13581"/>
    </source>
</evidence>
<evidence type="ECO:0000256" key="1">
    <source>
        <dbReference type="ARBA" id="ARBA00022527"/>
    </source>
</evidence>
<evidence type="ECO:0000313" key="4">
    <source>
        <dbReference type="Proteomes" id="UP000588098"/>
    </source>
</evidence>
<dbReference type="Pfam" id="PF13581">
    <property type="entry name" value="HATPase_c_2"/>
    <property type="match status" value="1"/>
</dbReference>
<dbReference type="PANTHER" id="PTHR35526">
    <property type="entry name" value="ANTI-SIGMA-F FACTOR RSBW-RELATED"/>
    <property type="match status" value="1"/>
</dbReference>
<gene>
    <name evidence="3" type="ORF">FHS42_002441</name>
</gene>
<dbReference type="InterPro" id="IPR050267">
    <property type="entry name" value="Anti-sigma-factor_SerPK"/>
</dbReference>
<dbReference type="EMBL" id="JACHJL010000005">
    <property type="protein sequence ID" value="MBB5935379.1"/>
    <property type="molecule type" value="Genomic_DNA"/>
</dbReference>
<protein>
    <submittedName>
        <fullName evidence="3">Anti-sigma regulatory factor (Ser/Thr protein kinase)</fullName>
    </submittedName>
</protein>
<keyword evidence="1" id="KW-0418">Kinase</keyword>
<dbReference type="AlphaFoldDB" id="A0A7W9Q8N0"/>
<keyword evidence="1" id="KW-0723">Serine/threonine-protein kinase</keyword>
<proteinExistence type="predicted"/>
<accession>A0A7W9Q8N0</accession>
<keyword evidence="4" id="KW-1185">Reference proteome</keyword>
<name>A0A7W9Q8N0_9ACTN</name>
<comment type="caution">
    <text evidence="3">The sequence shown here is derived from an EMBL/GenBank/DDBJ whole genome shotgun (WGS) entry which is preliminary data.</text>
</comment>
<dbReference type="GO" id="GO:0004674">
    <property type="term" value="F:protein serine/threonine kinase activity"/>
    <property type="evidence" value="ECO:0007669"/>
    <property type="project" value="UniProtKB-KW"/>
</dbReference>
<keyword evidence="1" id="KW-0808">Transferase</keyword>
<dbReference type="Proteomes" id="UP000588098">
    <property type="component" value="Unassembled WGS sequence"/>
</dbReference>
<reference evidence="3 4" key="1">
    <citation type="submission" date="2020-08" db="EMBL/GenBank/DDBJ databases">
        <title>Genomic Encyclopedia of Type Strains, Phase III (KMG-III): the genomes of soil and plant-associated and newly described type strains.</title>
        <authorList>
            <person name="Whitman W."/>
        </authorList>
    </citation>
    <scope>NUCLEOTIDE SEQUENCE [LARGE SCALE GENOMIC DNA]</scope>
    <source>
        <strain evidence="3 4">CECT 8305</strain>
    </source>
</reference>
<sequence length="181" mass="19852">MISSTNRHCTVELQALPERIGQVRRIVSAQLRYWHLDQLIEPATLGVSELLTNVYVHAEPDKRCTVDIVWVLNQLTISVRDGDPREPTASQADPFGTHGRGLALIAAVSASWGVRTDDGGKTVWFALPARQTATRSMQRLPYEPSLPVAEPARGTPLPAVEPVLRGMPLIERHAVKATAAH</sequence>
<organism evidence="3 4">
    <name type="scientific">Streptomyces zagrosensis</name>
    <dbReference type="NCBI Taxonomy" id="1042984"/>
    <lineage>
        <taxon>Bacteria</taxon>
        <taxon>Bacillati</taxon>
        <taxon>Actinomycetota</taxon>
        <taxon>Actinomycetes</taxon>
        <taxon>Kitasatosporales</taxon>
        <taxon>Streptomycetaceae</taxon>
        <taxon>Streptomyces</taxon>
    </lineage>
</organism>
<dbReference type="Gene3D" id="3.30.565.10">
    <property type="entry name" value="Histidine kinase-like ATPase, C-terminal domain"/>
    <property type="match status" value="1"/>
</dbReference>